<protein>
    <submittedName>
        <fullName evidence="2">Uncharacterized protein</fullName>
    </submittedName>
</protein>
<dbReference type="InterPro" id="IPR019425">
    <property type="entry name" value="7TM_GPCR_serpentine_rcpt_Srt"/>
</dbReference>
<keyword evidence="3" id="KW-1185">Reference proteome</keyword>
<accession>A0A8R1XNI4</accession>
<dbReference type="AlphaFoldDB" id="A0A8R1XNI4"/>
<proteinExistence type="predicted"/>
<keyword evidence="1" id="KW-0472">Membrane</keyword>
<feature type="transmembrane region" description="Helical" evidence="1">
    <location>
        <begin position="38"/>
        <end position="59"/>
    </location>
</feature>
<keyword evidence="1" id="KW-1133">Transmembrane helix</keyword>
<dbReference type="Pfam" id="PF10321">
    <property type="entry name" value="7TM_GPCR_Srt"/>
    <property type="match status" value="1"/>
</dbReference>
<keyword evidence="1" id="KW-0812">Transmembrane</keyword>
<name>A0A8R1XNI4_ONCVO</name>
<dbReference type="EMBL" id="CMVM020000395">
    <property type="status" value="NOT_ANNOTATED_CDS"/>
    <property type="molecule type" value="Genomic_DNA"/>
</dbReference>
<dbReference type="Proteomes" id="UP000024404">
    <property type="component" value="Unassembled WGS sequence"/>
</dbReference>
<reference evidence="3" key="1">
    <citation type="submission" date="2013-10" db="EMBL/GenBank/DDBJ databases">
        <title>Genome sequencing of Onchocerca volvulus.</title>
        <authorList>
            <person name="Cotton J."/>
            <person name="Tsai J."/>
            <person name="Stanley E."/>
            <person name="Tracey A."/>
            <person name="Holroyd N."/>
            <person name="Lustigman S."/>
            <person name="Berriman M."/>
        </authorList>
    </citation>
    <scope>NUCLEOTIDE SEQUENCE</scope>
</reference>
<dbReference type="EnsemblMetazoa" id="OVOC12097.1">
    <property type="protein sequence ID" value="OVOC12097.1"/>
    <property type="gene ID" value="WBGene00248906"/>
</dbReference>
<reference evidence="2" key="2">
    <citation type="submission" date="2022-06" db="UniProtKB">
        <authorList>
            <consortium name="EnsemblMetazoa"/>
        </authorList>
    </citation>
    <scope>IDENTIFICATION</scope>
</reference>
<dbReference type="PANTHER" id="PTHR23021">
    <property type="entry name" value="SERPENTINE RECEPTOR, CLASS T"/>
    <property type="match status" value="1"/>
</dbReference>
<organism evidence="2 3">
    <name type="scientific">Onchocerca volvulus</name>
    <dbReference type="NCBI Taxonomy" id="6282"/>
    <lineage>
        <taxon>Eukaryota</taxon>
        <taxon>Metazoa</taxon>
        <taxon>Ecdysozoa</taxon>
        <taxon>Nematoda</taxon>
        <taxon>Chromadorea</taxon>
        <taxon>Rhabditida</taxon>
        <taxon>Spirurina</taxon>
        <taxon>Spiruromorpha</taxon>
        <taxon>Filarioidea</taxon>
        <taxon>Onchocercidae</taxon>
        <taxon>Onchocerca</taxon>
    </lineage>
</organism>
<evidence type="ECO:0000256" key="1">
    <source>
        <dbReference type="SAM" id="Phobius"/>
    </source>
</evidence>
<evidence type="ECO:0000313" key="2">
    <source>
        <dbReference type="EnsemblMetazoa" id="OVOC12097.1"/>
    </source>
</evidence>
<sequence length="85" mass="9747">MFIIGVIDIIITNTNLTITGYFSIAGISYCSAPIFSSFLNFITLTLWYAHCSLCIILNFNRCCNLYFRRTMVSKSLIHSITRDYT</sequence>
<evidence type="ECO:0000313" key="3">
    <source>
        <dbReference type="Proteomes" id="UP000024404"/>
    </source>
</evidence>